<dbReference type="OrthoDB" id="10258312at2759"/>
<dbReference type="EMBL" id="AFYH01232128">
    <property type="status" value="NOT_ANNOTATED_CDS"/>
    <property type="molecule type" value="Genomic_DNA"/>
</dbReference>
<dbReference type="Proteomes" id="UP000008672">
    <property type="component" value="Unassembled WGS sequence"/>
</dbReference>
<dbReference type="GO" id="GO:0034451">
    <property type="term" value="C:centriolar satellite"/>
    <property type="evidence" value="ECO:0007669"/>
    <property type="project" value="TreeGrafter"/>
</dbReference>
<dbReference type="EMBL" id="AFYH01232129">
    <property type="status" value="NOT_ANNOTATED_CDS"/>
    <property type="molecule type" value="Genomic_DNA"/>
</dbReference>
<dbReference type="OMA" id="VNINTMN"/>
<dbReference type="PANTHER" id="PTHR31935">
    <property type="entry name" value="COILED-COIL DOMAIN-CONTAINING PROTEIN 13"/>
    <property type="match status" value="1"/>
</dbReference>
<dbReference type="PANTHER" id="PTHR31935:SF1">
    <property type="entry name" value="COILED-COIL DOMAIN-CONTAINING PROTEIN 13"/>
    <property type="match status" value="1"/>
</dbReference>
<feature type="coiled-coil region" evidence="1">
    <location>
        <begin position="334"/>
        <end position="389"/>
    </location>
</feature>
<feature type="compositionally biased region" description="Low complexity" evidence="2">
    <location>
        <begin position="481"/>
        <end position="494"/>
    </location>
</feature>
<organism evidence="3 4">
    <name type="scientific">Latimeria chalumnae</name>
    <name type="common">Coelacanth</name>
    <dbReference type="NCBI Taxonomy" id="7897"/>
    <lineage>
        <taxon>Eukaryota</taxon>
        <taxon>Metazoa</taxon>
        <taxon>Chordata</taxon>
        <taxon>Craniata</taxon>
        <taxon>Vertebrata</taxon>
        <taxon>Euteleostomi</taxon>
        <taxon>Coelacanthiformes</taxon>
        <taxon>Coelacanthidae</taxon>
        <taxon>Latimeria</taxon>
    </lineage>
</organism>
<dbReference type="GO" id="GO:0031122">
    <property type="term" value="P:cytoplasmic microtubule organization"/>
    <property type="evidence" value="ECO:0007669"/>
    <property type="project" value="TreeGrafter"/>
</dbReference>
<gene>
    <name evidence="3" type="primary">CCDC13</name>
</gene>
<dbReference type="EMBL" id="AFYH01232130">
    <property type="status" value="NOT_ANNOTATED_CDS"/>
    <property type="molecule type" value="Genomic_DNA"/>
</dbReference>
<evidence type="ECO:0000256" key="1">
    <source>
        <dbReference type="SAM" id="Coils"/>
    </source>
</evidence>
<dbReference type="GeneTree" id="ENSGT00390000000596"/>
<dbReference type="eggNOG" id="ENOG502QSV1">
    <property type="taxonomic scope" value="Eukaryota"/>
</dbReference>
<dbReference type="EMBL" id="AFYH01232134">
    <property type="status" value="NOT_ANNOTATED_CDS"/>
    <property type="molecule type" value="Genomic_DNA"/>
</dbReference>
<reference evidence="4" key="1">
    <citation type="submission" date="2011-08" db="EMBL/GenBank/DDBJ databases">
        <title>The draft genome of Latimeria chalumnae.</title>
        <authorList>
            <person name="Di Palma F."/>
            <person name="Alfoldi J."/>
            <person name="Johnson J."/>
            <person name="Berlin A."/>
            <person name="Gnerre S."/>
            <person name="Jaffe D."/>
            <person name="MacCallum I."/>
            <person name="Young S."/>
            <person name="Walker B.J."/>
            <person name="Lander E."/>
            <person name="Lindblad-Toh K."/>
        </authorList>
    </citation>
    <scope>NUCLEOTIDE SEQUENCE [LARGE SCALE GENOMIC DNA]</scope>
    <source>
        <strain evidence="4">Wild caught</strain>
    </source>
</reference>
<protein>
    <submittedName>
        <fullName evidence="3">Coiled-coil domain containing 13</fullName>
    </submittedName>
</protein>
<keyword evidence="1" id="KW-0175">Coiled coil</keyword>
<dbReference type="STRING" id="7897.ENSLACP00000001789"/>
<feature type="coiled-coil region" evidence="1">
    <location>
        <begin position="220"/>
        <end position="247"/>
    </location>
</feature>
<feature type="coiled-coil region" evidence="1">
    <location>
        <begin position="669"/>
        <end position="700"/>
    </location>
</feature>
<feature type="region of interest" description="Disordered" evidence="2">
    <location>
        <begin position="622"/>
        <end position="664"/>
    </location>
</feature>
<dbReference type="EMBL" id="AFYH01232132">
    <property type="status" value="NOT_ANNOTATED_CDS"/>
    <property type="molecule type" value="Genomic_DNA"/>
</dbReference>
<feature type="coiled-coil region" evidence="1">
    <location>
        <begin position="86"/>
        <end position="116"/>
    </location>
</feature>
<feature type="coiled-coil region" evidence="1">
    <location>
        <begin position="552"/>
        <end position="621"/>
    </location>
</feature>
<dbReference type="Ensembl" id="ENSLACT00000001802.2">
    <property type="protein sequence ID" value="ENSLACP00000001789.2"/>
    <property type="gene ID" value="ENSLACG00000001596.2"/>
</dbReference>
<dbReference type="HOGENOM" id="CLU_026686_0_0_1"/>
<dbReference type="Bgee" id="ENSLACG00000001596">
    <property type="expression patterns" value="Expressed in muscle tissue and 2 other cell types or tissues"/>
</dbReference>
<proteinExistence type="predicted"/>
<reference evidence="3" key="2">
    <citation type="submission" date="2025-08" db="UniProtKB">
        <authorList>
            <consortium name="Ensembl"/>
        </authorList>
    </citation>
    <scope>IDENTIFICATION</scope>
</reference>
<keyword evidence="4" id="KW-1185">Reference proteome</keyword>
<dbReference type="InterPro" id="IPR038929">
    <property type="entry name" value="CCDC13"/>
</dbReference>
<sequence length="732" mass="82476">MVVMMMMMAAEVEEEEGASDSLRLQFQTLQEQQQQRLQRLMEKKKEKQEESSQGKPQEKPPPPTFGIEDQLKLLELKEEPANGNSRRLLEAENEQLQDQLREIRDENARLYKLLKEKDFEIKYLKKKREEERLALAGTAGLAGDVAATKIVELSKRNRELTAEMEKERSRVKQLNNRIKEVEKELQTVVSSQPAGSRDGSTKQLTPRTLEGILPPEHPELKAMQEKLSAANIKLADQRNQLQTVRQELRMAHKVLVSEVGDSVNIQQLLNATGSWRGRAQQILTLQAKVRDLENQLASRGPESDSGIEEELLGLTGLRRAPVQDKNLIRIRTMEKERKEALEKLTGEHEALQKEHADLRTRLEGAKARNQVLCQEVKSLKQQLGTLMEKGKHDNELVDALLKQQKHLQEVLGRLSQQGQKSQQAQQSLGLQLNTEAQKQGSLIGQLREMVSEREAKVRELEEEVKQLTLKHHHKKQSANISVSEAPPEPSSSSGQLGGPGTHAVTPPTAGGDQPARKGSARTVTSLGHTLIPSSVTQESAGNSIGRTKSAEVKSLQLQVAEFRALFQAAEVERDKLQELVGLLQQRLDTANEKSMEVEKRLQEERRRAVVLEQQLEKARLDSRQIPDSLKVTNRNKSGPAPDSSRLSLSDRRDHSPQSRSPRLPLETQLQELNTRLAIQLDENEALKAALKSALKAKEEDLKLYHEVMGQVKQVFLQALRQYKQSLTQNSSS</sequence>
<evidence type="ECO:0000256" key="2">
    <source>
        <dbReference type="SAM" id="MobiDB-lite"/>
    </source>
</evidence>
<dbReference type="AlphaFoldDB" id="H2ZWL8"/>
<dbReference type="GO" id="GO:1905515">
    <property type="term" value="P:non-motile cilium assembly"/>
    <property type="evidence" value="ECO:0007669"/>
    <property type="project" value="TreeGrafter"/>
</dbReference>
<dbReference type="EMBL" id="AFYH01232127">
    <property type="status" value="NOT_ANNOTATED_CDS"/>
    <property type="molecule type" value="Genomic_DNA"/>
</dbReference>
<name>H2ZWL8_LATCH</name>
<feature type="coiled-coil region" evidence="1">
    <location>
        <begin position="150"/>
        <end position="191"/>
    </location>
</feature>
<feature type="region of interest" description="Disordered" evidence="2">
    <location>
        <begin position="33"/>
        <end position="68"/>
    </location>
</feature>
<evidence type="ECO:0000313" key="4">
    <source>
        <dbReference type="Proteomes" id="UP000008672"/>
    </source>
</evidence>
<reference evidence="3" key="3">
    <citation type="submission" date="2025-09" db="UniProtKB">
        <authorList>
            <consortium name="Ensembl"/>
        </authorList>
    </citation>
    <scope>IDENTIFICATION</scope>
</reference>
<dbReference type="EMBL" id="AFYH01232131">
    <property type="status" value="NOT_ANNOTATED_CDS"/>
    <property type="molecule type" value="Genomic_DNA"/>
</dbReference>
<feature type="compositionally biased region" description="Basic and acidic residues" evidence="2">
    <location>
        <begin position="39"/>
        <end position="58"/>
    </location>
</feature>
<dbReference type="FunCoup" id="H2ZWL8">
    <property type="interactions" value="362"/>
</dbReference>
<dbReference type="InParanoid" id="H2ZWL8"/>
<dbReference type="EMBL" id="AFYH01232133">
    <property type="status" value="NOT_ANNOTATED_CDS"/>
    <property type="molecule type" value="Genomic_DNA"/>
</dbReference>
<feature type="region of interest" description="Disordered" evidence="2">
    <location>
        <begin position="465"/>
        <end position="521"/>
    </location>
</feature>
<accession>H2ZWL8</accession>
<evidence type="ECO:0000313" key="3">
    <source>
        <dbReference type="Ensembl" id="ENSLACP00000001789.2"/>
    </source>
</evidence>